<gene>
    <name evidence="2" type="ORF">MOZ60_10220</name>
</gene>
<organism evidence="2 3">
    <name type="scientific">Grylomicrobium aquisgranensis</name>
    <dbReference type="NCBI Taxonomy" id="2926318"/>
    <lineage>
        <taxon>Bacteria</taxon>
        <taxon>Bacillati</taxon>
        <taxon>Bacillota</taxon>
        <taxon>Erysipelotrichia</taxon>
        <taxon>Erysipelotrichales</taxon>
        <taxon>Erysipelotrichaceae</taxon>
        <taxon>Grylomicrobium</taxon>
    </lineage>
</organism>
<reference evidence="2 3" key="1">
    <citation type="submission" date="2022-03" db="EMBL/GenBank/DDBJ databases">
        <title>Novel taxa within the pig intestine.</title>
        <authorList>
            <person name="Wylensek D."/>
            <person name="Bishof K."/>
            <person name="Afrizal A."/>
            <person name="Clavel T."/>
        </authorList>
    </citation>
    <scope>NUCLEOTIDE SEQUENCE [LARGE SCALE GENOMIC DNA]</scope>
    <source>
        <strain evidence="2 3">CLA-KB-P133</strain>
    </source>
</reference>
<keyword evidence="1" id="KW-0812">Transmembrane</keyword>
<feature type="transmembrane region" description="Helical" evidence="1">
    <location>
        <begin position="120"/>
        <end position="140"/>
    </location>
</feature>
<evidence type="ECO:0000313" key="2">
    <source>
        <dbReference type="EMBL" id="MDX8420459.1"/>
    </source>
</evidence>
<feature type="transmembrane region" description="Helical" evidence="1">
    <location>
        <begin position="60"/>
        <end position="81"/>
    </location>
</feature>
<dbReference type="EMBL" id="JALBUR010000039">
    <property type="protein sequence ID" value="MDX8420459.1"/>
    <property type="molecule type" value="Genomic_DNA"/>
</dbReference>
<evidence type="ECO:0000256" key="1">
    <source>
        <dbReference type="SAM" id="Phobius"/>
    </source>
</evidence>
<dbReference type="AlphaFoldDB" id="A0AB35U618"/>
<comment type="caution">
    <text evidence="2">The sequence shown here is derived from an EMBL/GenBank/DDBJ whole genome shotgun (WGS) entry which is preliminary data.</text>
</comment>
<sequence>MKIYCLELIIAFIFYLVVRWLSNVLYWQNGMFQFDWEKRYNYHPFDINPSSDRRKQAGNLMLLSLAPAIAMICTAACFQLLNISEDLIFSVLLIPIFFFLFRFVVIFMDGSRVYFGSVKNLVLSFLAPIAFNFIIYWIAIRTLIKFHVAIYVPLEEIRNVLWVGVLVYILKMILDLFNKQTIVLENRGACNVEKIVHSRQRKLEEKYQYAVREALQNYELCNSDKENLYYLTFAIMIYEDYNRPFTIRILEYFCKLFLKHKEMSLGIMQYKSDTIISSSKSIKLAIKKIYESFRDYSNIDKTQRLQSVVCSYNPDSDYQIQVMNIYQFMDRNKEKNLFSNC</sequence>
<dbReference type="RefSeq" id="WP_370596589.1">
    <property type="nucleotide sequence ID" value="NZ_JALBUR010000039.1"/>
</dbReference>
<keyword evidence="1" id="KW-1133">Transmembrane helix</keyword>
<dbReference type="Proteomes" id="UP001286174">
    <property type="component" value="Unassembled WGS sequence"/>
</dbReference>
<keyword evidence="1" id="KW-0472">Membrane</keyword>
<proteinExistence type="predicted"/>
<accession>A0AB35U618</accession>
<protein>
    <submittedName>
        <fullName evidence="2">Uncharacterized protein</fullName>
    </submittedName>
</protein>
<evidence type="ECO:0000313" key="3">
    <source>
        <dbReference type="Proteomes" id="UP001286174"/>
    </source>
</evidence>
<keyword evidence="3" id="KW-1185">Reference proteome</keyword>
<feature type="transmembrane region" description="Helical" evidence="1">
    <location>
        <begin position="160"/>
        <end position="177"/>
    </location>
</feature>
<name>A0AB35U618_9FIRM</name>
<feature type="transmembrane region" description="Helical" evidence="1">
    <location>
        <begin position="6"/>
        <end position="26"/>
    </location>
</feature>
<feature type="transmembrane region" description="Helical" evidence="1">
    <location>
        <begin position="87"/>
        <end position="108"/>
    </location>
</feature>